<protein>
    <submittedName>
        <fullName evidence="3">Uncharacterized protein</fullName>
    </submittedName>
</protein>
<proteinExistence type="predicted"/>
<dbReference type="EMBL" id="JAQIZT010000016">
    <property type="protein sequence ID" value="KAJ6969077.1"/>
    <property type="molecule type" value="Genomic_DNA"/>
</dbReference>
<evidence type="ECO:0000313" key="3">
    <source>
        <dbReference type="EMBL" id="KAJ6986224.1"/>
    </source>
</evidence>
<dbReference type="Proteomes" id="UP001164929">
    <property type="component" value="Chromosome 16"/>
</dbReference>
<evidence type="ECO:0000256" key="1">
    <source>
        <dbReference type="SAM" id="MobiDB-lite"/>
    </source>
</evidence>
<comment type="caution">
    <text evidence="3">The sequence shown here is derived from an EMBL/GenBank/DDBJ whole genome shotgun (WGS) entry which is preliminary data.</text>
</comment>
<evidence type="ECO:0000313" key="2">
    <source>
        <dbReference type="EMBL" id="KAJ6969077.1"/>
    </source>
</evidence>
<dbReference type="Proteomes" id="UP001164929">
    <property type="component" value="Chromosome 9"/>
</dbReference>
<organism evidence="3 4">
    <name type="scientific">Populus alba x Populus x berolinensis</name>
    <dbReference type="NCBI Taxonomy" id="444605"/>
    <lineage>
        <taxon>Eukaryota</taxon>
        <taxon>Viridiplantae</taxon>
        <taxon>Streptophyta</taxon>
        <taxon>Embryophyta</taxon>
        <taxon>Tracheophyta</taxon>
        <taxon>Spermatophyta</taxon>
        <taxon>Magnoliopsida</taxon>
        <taxon>eudicotyledons</taxon>
        <taxon>Gunneridae</taxon>
        <taxon>Pentapetalae</taxon>
        <taxon>rosids</taxon>
        <taxon>fabids</taxon>
        <taxon>Malpighiales</taxon>
        <taxon>Salicaceae</taxon>
        <taxon>Saliceae</taxon>
        <taxon>Populus</taxon>
    </lineage>
</organism>
<dbReference type="EMBL" id="JAQIZT010000009">
    <property type="protein sequence ID" value="KAJ6986224.1"/>
    <property type="molecule type" value="Genomic_DNA"/>
</dbReference>
<gene>
    <name evidence="3" type="ORF">NC653_023962</name>
    <name evidence="2" type="ORF">NC653_036898</name>
</gene>
<name>A0AAD6MIJ4_9ROSI</name>
<dbReference type="AlphaFoldDB" id="A0AAD6MIJ4"/>
<sequence length="55" mass="6374">MNLYQLSDYKRTDKKKSRTFNERPAAGSSDENEGLAHNTHLQVQGRHHFIFAISQ</sequence>
<evidence type="ECO:0000313" key="4">
    <source>
        <dbReference type="Proteomes" id="UP001164929"/>
    </source>
</evidence>
<reference evidence="3 4" key="1">
    <citation type="journal article" date="2023" name="Mol. Ecol. Resour.">
        <title>Chromosome-level genome assembly of a triploid poplar Populus alba 'Berolinensis'.</title>
        <authorList>
            <person name="Chen S."/>
            <person name="Yu Y."/>
            <person name="Wang X."/>
            <person name="Wang S."/>
            <person name="Zhang T."/>
            <person name="Zhou Y."/>
            <person name="He R."/>
            <person name="Meng N."/>
            <person name="Wang Y."/>
            <person name="Liu W."/>
            <person name="Liu Z."/>
            <person name="Liu J."/>
            <person name="Guo Q."/>
            <person name="Huang H."/>
            <person name="Sederoff R.R."/>
            <person name="Wang G."/>
            <person name="Qu G."/>
            <person name="Chen S."/>
        </authorList>
    </citation>
    <scope>NUCLEOTIDE SEQUENCE</scope>
    <source>
        <strain evidence="3">SC-2020</strain>
    </source>
</reference>
<keyword evidence="4" id="KW-1185">Reference proteome</keyword>
<accession>A0AAD6MIJ4</accession>
<feature type="region of interest" description="Disordered" evidence="1">
    <location>
        <begin position="1"/>
        <end position="41"/>
    </location>
</feature>